<reference evidence="10 12" key="1">
    <citation type="journal article" date="2010" name="BMC Genomics">
        <title>Combination of measures distinguishes pre-miRNAs from other stem-loops in the genome of the newly sequenced Anopheles darlingi.</title>
        <authorList>
            <person name="Mendes N.D."/>
            <person name="Freitas A.T."/>
            <person name="Vasconcelos A.T."/>
            <person name="Sagot M.F."/>
        </authorList>
    </citation>
    <scope>NUCLEOTIDE SEQUENCE</scope>
</reference>
<dbReference type="GO" id="GO:0008270">
    <property type="term" value="F:zinc ion binding"/>
    <property type="evidence" value="ECO:0007669"/>
    <property type="project" value="UniProtKB-KW"/>
</dbReference>
<keyword evidence="4 5" id="KW-0103">Bromodomain</keyword>
<dbReference type="VEuPathDB" id="VectorBase:ADAC009349"/>
<evidence type="ECO:0000256" key="5">
    <source>
        <dbReference type="PROSITE-ProRule" id="PRU00035"/>
    </source>
</evidence>
<organism evidence="10">
    <name type="scientific">Anopheles darlingi</name>
    <name type="common">Mosquito</name>
    <dbReference type="NCBI Taxonomy" id="43151"/>
    <lineage>
        <taxon>Eukaryota</taxon>
        <taxon>Metazoa</taxon>
        <taxon>Ecdysozoa</taxon>
        <taxon>Arthropoda</taxon>
        <taxon>Hexapoda</taxon>
        <taxon>Insecta</taxon>
        <taxon>Pterygota</taxon>
        <taxon>Neoptera</taxon>
        <taxon>Endopterygota</taxon>
        <taxon>Diptera</taxon>
        <taxon>Nematocera</taxon>
        <taxon>Culicoidea</taxon>
        <taxon>Culicidae</taxon>
        <taxon>Anophelinae</taxon>
        <taxon>Anopheles</taxon>
    </lineage>
</organism>
<feature type="region of interest" description="Disordered" evidence="7">
    <location>
        <begin position="173"/>
        <end position="280"/>
    </location>
</feature>
<dbReference type="InterPro" id="IPR036427">
    <property type="entry name" value="Bromodomain-like_sf"/>
</dbReference>
<dbReference type="PROSITE" id="PS50014">
    <property type="entry name" value="BROMODOMAIN_2"/>
    <property type="match status" value="1"/>
</dbReference>
<evidence type="ECO:0000256" key="2">
    <source>
        <dbReference type="ARBA" id="ARBA00022771"/>
    </source>
</evidence>
<dbReference type="InterPro" id="IPR013083">
    <property type="entry name" value="Znf_RING/FYVE/PHD"/>
</dbReference>
<evidence type="ECO:0000259" key="8">
    <source>
        <dbReference type="PROSITE" id="PS50014"/>
    </source>
</evidence>
<evidence type="ECO:0000313" key="11">
    <source>
        <dbReference type="EnsemblMetazoa" id="ADAC009349-PA"/>
    </source>
</evidence>
<evidence type="ECO:0000313" key="10">
    <source>
        <dbReference type="EMBL" id="ETN59046.1"/>
    </source>
</evidence>
<dbReference type="CDD" id="cd05509">
    <property type="entry name" value="Bromo_gcn5_like"/>
    <property type="match status" value="1"/>
</dbReference>
<dbReference type="Pfam" id="PF00628">
    <property type="entry name" value="PHD"/>
    <property type="match status" value="2"/>
</dbReference>
<gene>
    <name evidence="10" type="ORF">AND_009349</name>
</gene>
<dbReference type="eggNOG" id="KOG1632">
    <property type="taxonomic scope" value="Eukaryota"/>
</dbReference>
<protein>
    <submittedName>
        <fullName evidence="10">Fetal alzheimer antigen, falz</fullName>
    </submittedName>
</protein>
<keyword evidence="1" id="KW-0479">Metal-binding</keyword>
<dbReference type="Proteomes" id="UP000000673">
    <property type="component" value="Unassembled WGS sequence"/>
</dbReference>
<proteinExistence type="predicted"/>
<feature type="compositionally biased region" description="Basic and acidic residues" evidence="7">
    <location>
        <begin position="232"/>
        <end position="244"/>
    </location>
</feature>
<evidence type="ECO:0000256" key="1">
    <source>
        <dbReference type="ARBA" id="ARBA00022723"/>
    </source>
</evidence>
<evidence type="ECO:0000256" key="6">
    <source>
        <dbReference type="PROSITE-ProRule" id="PRU00146"/>
    </source>
</evidence>
<feature type="compositionally biased region" description="Polar residues" evidence="7">
    <location>
        <begin position="449"/>
        <end position="466"/>
    </location>
</feature>
<dbReference type="GO" id="GO:0006357">
    <property type="term" value="P:regulation of transcription by RNA polymerase II"/>
    <property type="evidence" value="ECO:0007669"/>
    <property type="project" value="InterPro"/>
</dbReference>
<dbReference type="InterPro" id="IPR018359">
    <property type="entry name" value="Bromodomain_CS"/>
</dbReference>
<feature type="compositionally biased region" description="Polar residues" evidence="7">
    <location>
        <begin position="302"/>
        <end position="315"/>
    </location>
</feature>
<dbReference type="InterPro" id="IPR001487">
    <property type="entry name" value="Bromodomain"/>
</dbReference>
<dbReference type="FunFam" id="3.30.40.10:FF:000048">
    <property type="entry name" value="nucleosome-remodeling factor subunit BPTF isoform X1"/>
    <property type="match status" value="1"/>
</dbReference>
<dbReference type="VEuPathDB" id="VectorBase:ADAR2_003149"/>
<evidence type="ECO:0000256" key="4">
    <source>
        <dbReference type="ARBA" id="ARBA00023117"/>
    </source>
</evidence>
<dbReference type="EMBL" id="ADMH02002104">
    <property type="protein sequence ID" value="ETN59046.1"/>
    <property type="molecule type" value="Genomic_DNA"/>
</dbReference>
<evidence type="ECO:0000259" key="9">
    <source>
        <dbReference type="PROSITE" id="PS50016"/>
    </source>
</evidence>
<feature type="region of interest" description="Disordered" evidence="7">
    <location>
        <begin position="294"/>
        <end position="334"/>
    </location>
</feature>
<feature type="compositionally biased region" description="Low complexity" evidence="7">
    <location>
        <begin position="435"/>
        <end position="448"/>
    </location>
</feature>
<dbReference type="PANTHER" id="PTHR45975">
    <property type="entry name" value="NUCLEOSOME-REMODELING FACTOR SUBUNIT BPTF"/>
    <property type="match status" value="1"/>
</dbReference>
<dbReference type="GO" id="GO:0016589">
    <property type="term" value="C:NURF complex"/>
    <property type="evidence" value="ECO:0007669"/>
    <property type="project" value="InterPro"/>
</dbReference>
<evidence type="ECO:0000256" key="7">
    <source>
        <dbReference type="SAM" id="MobiDB-lite"/>
    </source>
</evidence>
<dbReference type="PRINTS" id="PR00503">
    <property type="entry name" value="BROMODOMAIN"/>
</dbReference>
<reference evidence="10" key="2">
    <citation type="submission" date="2010-05" db="EMBL/GenBank/DDBJ databases">
        <authorList>
            <person name="Almeida L.G."/>
            <person name="Nicolas M.F."/>
            <person name="Souza R.C."/>
            <person name="Vasconcelos A.T.R."/>
        </authorList>
    </citation>
    <scope>NUCLEOTIDE SEQUENCE</scope>
</reference>
<name>W5J504_ANODA</name>
<feature type="domain" description="PHD-type" evidence="9">
    <location>
        <begin position="625"/>
        <end position="676"/>
    </location>
</feature>
<dbReference type="GO" id="GO:0000978">
    <property type="term" value="F:RNA polymerase II cis-regulatory region sequence-specific DNA binding"/>
    <property type="evidence" value="ECO:0007669"/>
    <property type="project" value="TreeGrafter"/>
</dbReference>
<sequence>MLPKIVGSQQNAGGIIDDGKPRILSNIIINGANTGSMINPLVKKELIMKVSNNLNKQQQQQLQQQQQQQDTMAMQLATSQPSSTDLAASDGAVDKEQDTGGDGVAAPNTTKASEKDNSFIVTPDYIQETIKTALKQENLNPEITEKLLNLQRYQEKQMRPEDRPDRTIALQHNYSNMSGVPRGESHAHGGGNRVRKRTVRTDDDDDEWLLDTPKRARPSRAGGSGIAQLHSPHGDGSRERKHSSNETPGTPAKRRTAVAGQTVASTAFTPRKSPTTTTISGGVAVGEILVVGAPGNKKSDTHSPATSPSTLGRTSKGTEKRKTTPVASPHTTTTVTAINTNMDATGPQQIVSHAASQRQSKSQAQLNRHKEQLKKVILKKRSHLEKELQVQIQKELTVELQSATTTAVSAVRAASATTSATVYSEQQSPNDEQQHQQQQQHHQQRQLQSFDMPQQQLSSSRRQTAIASAGKAQDNAGDDGGADVLLTPPGASGSKQATDKSSITSTSTRRKTIATGTSNSTLSKDHAAVGSGRKSQKHSTPAGSKGHRSSTVGRGAGGQTRKGSKRNNKMHCICQTPYDKSKFYVGCDLCNNWFHGDCVGISEEKSKAITEYVCEECKHARETQELYCLCRRPYDETQFYICCDRCQDWFHGRCVGILQSEADYIDEYICPNCQINNSVNFANMKPLSTKEFENLKELIIQIQQHKSAGPFLKPVDQNQAPDYYHVIKEPMDLQKIESKIESRSYQMLSEFIGDMTKIFDNCRFYNPKESSFFRCAESLESFFVAKIKFFRENLIDKKDEGDNDGGGAAHHAADGDGAMTAMATTIG</sequence>
<dbReference type="HOGENOM" id="CLU_342634_0_0_1"/>
<dbReference type="PANTHER" id="PTHR45975:SF2">
    <property type="entry name" value="NUCLEOSOME-REMODELING FACTOR SUBUNIT BPTF"/>
    <property type="match status" value="1"/>
</dbReference>
<dbReference type="SUPFAM" id="SSF47370">
    <property type="entry name" value="Bromodomain"/>
    <property type="match status" value="1"/>
</dbReference>
<dbReference type="InterPro" id="IPR019787">
    <property type="entry name" value="Znf_PHD-finger"/>
</dbReference>
<dbReference type="CDD" id="cd15560">
    <property type="entry name" value="PHD2_3_BPTF"/>
    <property type="match status" value="2"/>
</dbReference>
<dbReference type="AlphaFoldDB" id="W5J504"/>
<dbReference type="PROSITE" id="PS50016">
    <property type="entry name" value="ZF_PHD_2"/>
    <property type="match status" value="2"/>
</dbReference>
<reference evidence="11" key="4">
    <citation type="submission" date="2015-06" db="UniProtKB">
        <authorList>
            <consortium name="EnsemblMetazoa"/>
        </authorList>
    </citation>
    <scope>IDENTIFICATION</scope>
</reference>
<dbReference type="Pfam" id="PF00439">
    <property type="entry name" value="Bromodomain"/>
    <property type="match status" value="1"/>
</dbReference>
<dbReference type="InterPro" id="IPR038028">
    <property type="entry name" value="BPTF"/>
</dbReference>
<feature type="domain" description="PHD-type" evidence="9">
    <location>
        <begin position="569"/>
        <end position="620"/>
    </location>
</feature>
<feature type="region of interest" description="Disordered" evidence="7">
    <location>
        <begin position="58"/>
        <end position="116"/>
    </location>
</feature>
<evidence type="ECO:0000313" key="12">
    <source>
        <dbReference type="Proteomes" id="UP000000673"/>
    </source>
</evidence>
<dbReference type="SMART" id="SM00249">
    <property type="entry name" value="PHD"/>
    <property type="match status" value="2"/>
</dbReference>
<dbReference type="STRING" id="43151.W5J504"/>
<feature type="compositionally biased region" description="Polar residues" evidence="7">
    <location>
        <begin position="262"/>
        <end position="280"/>
    </location>
</feature>
<dbReference type="SMART" id="SM00297">
    <property type="entry name" value="BROMO"/>
    <property type="match status" value="1"/>
</dbReference>
<dbReference type="PROSITE" id="PS00633">
    <property type="entry name" value="BROMODOMAIN_1"/>
    <property type="match status" value="1"/>
</dbReference>
<dbReference type="Gene3D" id="3.30.40.10">
    <property type="entry name" value="Zinc/RING finger domain, C3HC4 (zinc finger)"/>
    <property type="match status" value="2"/>
</dbReference>
<dbReference type="InterPro" id="IPR001965">
    <property type="entry name" value="Znf_PHD"/>
</dbReference>
<keyword evidence="2 6" id="KW-0863">Zinc-finger</keyword>
<dbReference type="SUPFAM" id="SSF57903">
    <property type="entry name" value="FYVE/PHD zinc finger"/>
    <property type="match status" value="2"/>
</dbReference>
<accession>W5J504</accession>
<feature type="region of interest" description="Disordered" evidence="7">
    <location>
        <begin position="420"/>
        <end position="565"/>
    </location>
</feature>
<keyword evidence="3" id="KW-0862">Zinc</keyword>
<keyword evidence="12" id="KW-1185">Reference proteome</keyword>
<feature type="compositionally biased region" description="Low complexity" evidence="7">
    <location>
        <begin position="58"/>
        <end position="69"/>
    </location>
</feature>
<reference evidence="10" key="3">
    <citation type="journal article" date="2013" name="Nucleic Acids Res.">
        <title>The genome of Anopheles darlingi, the main neotropical malaria vector.</title>
        <authorList>
            <person name="Marinotti O."/>
            <person name="Cerqueira G.C."/>
            <person name="de Almeida L.G."/>
            <person name="Ferro M.I."/>
            <person name="Loreto E.L."/>
            <person name="Zaha A."/>
            <person name="Teixeira S.M."/>
            <person name="Wespiser A.R."/>
            <person name="Almeida E Silva A."/>
            <person name="Schlindwein A.D."/>
            <person name="Pacheco A.C."/>
            <person name="Silva A.L."/>
            <person name="Graveley B.R."/>
            <person name="Walenz B.P."/>
            <person name="Lima Bde A."/>
            <person name="Ribeiro C.A."/>
            <person name="Nunes-Silva C.G."/>
            <person name="de Carvalho C.R."/>
            <person name="Soares C.M."/>
            <person name="de Menezes C.B."/>
            <person name="Matiolli C."/>
            <person name="Caffrey D."/>
            <person name="Araujo D.A."/>
            <person name="de Oliveira D.M."/>
            <person name="Golenbock D."/>
            <person name="Grisard E.C."/>
            <person name="Fantinatti-Garboggini F."/>
            <person name="de Carvalho F.M."/>
            <person name="Barcellos F.G."/>
            <person name="Prosdocimi F."/>
            <person name="May G."/>
            <person name="Azevedo Junior G.M."/>
            <person name="Guimaraes G.M."/>
            <person name="Goldman G.H."/>
            <person name="Padilha I.Q."/>
            <person name="Batista Jda S."/>
            <person name="Ferro J.A."/>
            <person name="Ribeiro J.M."/>
            <person name="Fietto J.L."/>
            <person name="Dabbas K.M."/>
            <person name="Cerdeira L."/>
            <person name="Agnez-Lima L.F."/>
            <person name="Brocchi M."/>
            <person name="de Carvalho M.O."/>
            <person name="Teixeira Mde M."/>
            <person name="Diniz Maia Mde M."/>
            <person name="Goldman M.H."/>
            <person name="Cruz Schneider M.P."/>
            <person name="Felipe M.S."/>
            <person name="Hungria M."/>
            <person name="Nicolas M.F."/>
            <person name="Pereira M."/>
            <person name="Montes M.A."/>
            <person name="Cantao M.E."/>
            <person name="Vincentz M."/>
            <person name="Rafael M.S."/>
            <person name="Silverman N."/>
            <person name="Stoco P.H."/>
            <person name="Souza R.C."/>
            <person name="Vicentini R."/>
            <person name="Gazzinelli R.T."/>
            <person name="Neves Rde O."/>
            <person name="Silva R."/>
            <person name="Astolfi-Filho S."/>
            <person name="Maciel T.E."/>
            <person name="Urmenyi T.P."/>
            <person name="Tadei W.P."/>
            <person name="Camargo E.P."/>
            <person name="de Vasconcelos A.T."/>
        </authorList>
    </citation>
    <scope>NUCLEOTIDE SEQUENCE</scope>
</reference>
<feature type="compositionally biased region" description="Polar residues" evidence="7">
    <location>
        <begin position="70"/>
        <end position="86"/>
    </location>
</feature>
<dbReference type="EnsemblMetazoa" id="ADAC009349-RA">
    <property type="protein sequence ID" value="ADAC009349-PA"/>
    <property type="gene ID" value="ADAC009349"/>
</dbReference>
<evidence type="ECO:0000256" key="3">
    <source>
        <dbReference type="ARBA" id="ARBA00022833"/>
    </source>
</evidence>
<feature type="domain" description="Bromo" evidence="8">
    <location>
        <begin position="703"/>
        <end position="773"/>
    </location>
</feature>
<dbReference type="Gene3D" id="1.20.920.10">
    <property type="entry name" value="Bromodomain-like"/>
    <property type="match status" value="1"/>
</dbReference>
<feature type="compositionally biased region" description="Low complexity" evidence="7">
    <location>
        <begin position="324"/>
        <end position="334"/>
    </location>
</feature>
<dbReference type="InterPro" id="IPR011011">
    <property type="entry name" value="Znf_FYVE_PHD"/>
</dbReference>